<evidence type="ECO:0000313" key="10">
    <source>
        <dbReference type="Proteomes" id="UP000231658"/>
    </source>
</evidence>
<accession>A0A1C3RKN6</accession>
<keyword evidence="3 7" id="KW-0732">Signal</keyword>
<evidence type="ECO:0000256" key="3">
    <source>
        <dbReference type="ARBA" id="ARBA00022729"/>
    </source>
</evidence>
<dbReference type="STRING" id="1867952.MTBPR1_70154"/>
<proteinExistence type="inferred from homology"/>
<keyword evidence="4 7" id="KW-0472">Membrane</keyword>
<comment type="similarity">
    <text evidence="2 7">Belongs to the FlgH family.</text>
</comment>
<evidence type="ECO:0000256" key="6">
    <source>
        <dbReference type="ARBA" id="ARBA00023237"/>
    </source>
</evidence>
<protein>
    <recommendedName>
        <fullName evidence="7">Flagellar L-ring protein</fullName>
    </recommendedName>
    <alternativeName>
        <fullName evidence="7">Basal body L-ring protein</fullName>
    </alternativeName>
</protein>
<dbReference type="InterPro" id="IPR000527">
    <property type="entry name" value="Flag_Lring"/>
</dbReference>
<comment type="function">
    <text evidence="1 7">Assembles around the rod to form the L-ring and probably protects the motor/basal body from shearing forces during rotation.</text>
</comment>
<feature type="chain" id="PRO_5008884042" description="Flagellar L-ring protein" evidence="8">
    <location>
        <begin position="23"/>
        <end position="251"/>
    </location>
</feature>
<feature type="signal peptide" evidence="8">
    <location>
        <begin position="1"/>
        <end position="22"/>
    </location>
</feature>
<evidence type="ECO:0000256" key="5">
    <source>
        <dbReference type="ARBA" id="ARBA00023143"/>
    </source>
</evidence>
<dbReference type="GO" id="GO:0009279">
    <property type="term" value="C:cell outer membrane"/>
    <property type="evidence" value="ECO:0007669"/>
    <property type="project" value="UniProtKB-SubCell"/>
</dbReference>
<keyword evidence="7" id="KW-0449">Lipoprotein</keyword>
<dbReference type="PANTHER" id="PTHR34933:SF1">
    <property type="entry name" value="FLAGELLAR L-RING PROTEIN"/>
    <property type="match status" value="1"/>
</dbReference>
<evidence type="ECO:0000256" key="4">
    <source>
        <dbReference type="ARBA" id="ARBA00023136"/>
    </source>
</evidence>
<dbReference type="GO" id="GO:0071973">
    <property type="term" value="P:bacterial-type flagellum-dependent cell motility"/>
    <property type="evidence" value="ECO:0007669"/>
    <property type="project" value="InterPro"/>
</dbReference>
<dbReference type="Pfam" id="PF02107">
    <property type="entry name" value="FlgH"/>
    <property type="match status" value="1"/>
</dbReference>
<evidence type="ECO:0000313" key="9">
    <source>
        <dbReference type="EMBL" id="SCA57882.1"/>
    </source>
</evidence>
<keyword evidence="9" id="KW-0969">Cilium</keyword>
<dbReference type="HAMAP" id="MF_00415">
    <property type="entry name" value="FlgH"/>
    <property type="match status" value="1"/>
</dbReference>
<dbReference type="PRINTS" id="PR01008">
    <property type="entry name" value="FLGLRINGFLGH"/>
</dbReference>
<sequence>MLQFKNILRLAAIVTLMSTLSACGLFTRLSHVGDGPKTTEIVNPTKRPDYQPVSMPMPAPKAAHINPNSLWRSGARAFFKDNRANEVGDILTVSIAISDNASINNKTERTRADGETGNLTNLFGFEAGLAKIVSSNVDNASTVSLNTDHTTSGEGKIARDESITMTVAAVITQILPNGNLVINGRQETLVNYELRELNITGIIRREDITSANTIDHTKIAEMRVTYGGRGNVSELQQPRWGMQVLDIIAPF</sequence>
<comment type="subcellular location">
    <subcellularLocation>
        <location evidence="7">Cell outer membrane</location>
        <topology evidence="7">Lipid-anchor</topology>
    </subcellularLocation>
    <subcellularLocation>
        <location evidence="7">Bacterial flagellum basal body</location>
    </subcellularLocation>
</comment>
<dbReference type="NCBIfam" id="NF001305">
    <property type="entry name" value="PRK00249.1-5"/>
    <property type="match status" value="1"/>
</dbReference>
<evidence type="ECO:0000256" key="2">
    <source>
        <dbReference type="ARBA" id="ARBA00006929"/>
    </source>
</evidence>
<dbReference type="GO" id="GO:0009427">
    <property type="term" value="C:bacterial-type flagellum basal body, distal rod, L ring"/>
    <property type="evidence" value="ECO:0007669"/>
    <property type="project" value="InterPro"/>
</dbReference>
<reference evidence="9 10" key="1">
    <citation type="submission" date="2016-07" db="EMBL/GenBank/DDBJ databases">
        <authorList>
            <person name="Lefevre C.T."/>
        </authorList>
    </citation>
    <scope>NUCLEOTIDE SEQUENCE [LARGE SCALE GENOMIC DNA]</scope>
    <source>
        <strain evidence="9">PR1</strain>
    </source>
</reference>
<keyword evidence="5 7" id="KW-0975">Bacterial flagellum</keyword>
<keyword evidence="9" id="KW-0282">Flagellum</keyword>
<dbReference type="GO" id="GO:0003774">
    <property type="term" value="F:cytoskeletal motor activity"/>
    <property type="evidence" value="ECO:0007669"/>
    <property type="project" value="InterPro"/>
</dbReference>
<dbReference type="PANTHER" id="PTHR34933">
    <property type="entry name" value="FLAGELLAR L-RING PROTEIN"/>
    <property type="match status" value="1"/>
</dbReference>
<gene>
    <name evidence="7 9" type="primary">flgH</name>
    <name evidence="9" type="ORF">MTBPR1_70154</name>
</gene>
<keyword evidence="10" id="KW-1185">Reference proteome</keyword>
<dbReference type="RefSeq" id="WP_069189883.1">
    <property type="nucleotide sequence ID" value="NZ_FLYE01000046.1"/>
</dbReference>
<dbReference type="Proteomes" id="UP000231658">
    <property type="component" value="Unassembled WGS sequence"/>
</dbReference>
<keyword evidence="6 7" id="KW-0998">Cell outer membrane</keyword>
<organism evidence="9 10">
    <name type="scientific">Candidatus Terasakiella magnetica</name>
    <dbReference type="NCBI Taxonomy" id="1867952"/>
    <lineage>
        <taxon>Bacteria</taxon>
        <taxon>Pseudomonadati</taxon>
        <taxon>Pseudomonadota</taxon>
        <taxon>Alphaproteobacteria</taxon>
        <taxon>Rhodospirillales</taxon>
        <taxon>Terasakiellaceae</taxon>
        <taxon>Terasakiella</taxon>
    </lineage>
</organism>
<dbReference type="OrthoDB" id="9789227at2"/>
<comment type="subunit">
    <text evidence="7">The basal body constitutes a major portion of the flagellar organelle and consists of four rings (L,P,S, and M) mounted on a central rod.</text>
</comment>
<dbReference type="PROSITE" id="PS51257">
    <property type="entry name" value="PROKAR_LIPOPROTEIN"/>
    <property type="match status" value="1"/>
</dbReference>
<keyword evidence="9" id="KW-0966">Cell projection</keyword>
<evidence type="ECO:0000256" key="8">
    <source>
        <dbReference type="SAM" id="SignalP"/>
    </source>
</evidence>
<evidence type="ECO:0000256" key="7">
    <source>
        <dbReference type="HAMAP-Rule" id="MF_00415"/>
    </source>
</evidence>
<dbReference type="AlphaFoldDB" id="A0A1C3RKN6"/>
<dbReference type="EMBL" id="FLYE01000046">
    <property type="protein sequence ID" value="SCA57882.1"/>
    <property type="molecule type" value="Genomic_DNA"/>
</dbReference>
<evidence type="ECO:0000256" key="1">
    <source>
        <dbReference type="ARBA" id="ARBA00002591"/>
    </source>
</evidence>
<name>A0A1C3RKN6_9PROT</name>